<evidence type="ECO:0000313" key="3">
    <source>
        <dbReference type="EMBL" id="NEB84186.1"/>
    </source>
</evidence>
<dbReference type="PANTHER" id="PTHR43591:SF24">
    <property type="entry name" value="2-METHOXY-6-POLYPRENYL-1,4-BENZOQUINOL METHYLASE, MITOCHONDRIAL"/>
    <property type="match status" value="1"/>
</dbReference>
<dbReference type="SUPFAM" id="SSF53335">
    <property type="entry name" value="S-adenosyl-L-methionine-dependent methyltransferases"/>
    <property type="match status" value="1"/>
</dbReference>
<feature type="region of interest" description="Disordered" evidence="1">
    <location>
        <begin position="1"/>
        <end position="39"/>
    </location>
</feature>
<dbReference type="CDD" id="cd02440">
    <property type="entry name" value="AdoMet_MTases"/>
    <property type="match status" value="1"/>
</dbReference>
<evidence type="ECO:0000259" key="2">
    <source>
        <dbReference type="Pfam" id="PF08242"/>
    </source>
</evidence>
<organism evidence="3">
    <name type="scientific">Streptomyces anulatus</name>
    <name type="common">Streptomyces chrysomallus</name>
    <dbReference type="NCBI Taxonomy" id="1892"/>
    <lineage>
        <taxon>Bacteria</taxon>
        <taxon>Bacillati</taxon>
        <taxon>Actinomycetota</taxon>
        <taxon>Actinomycetes</taxon>
        <taxon>Kitasatosporales</taxon>
        <taxon>Streptomycetaceae</taxon>
        <taxon>Streptomyces</taxon>
    </lineage>
</organism>
<evidence type="ECO:0000313" key="5">
    <source>
        <dbReference type="Proteomes" id="UP000470951"/>
    </source>
</evidence>
<gene>
    <name evidence="3" type="ORF">G3I43_08340</name>
    <name evidence="4" type="ORF">G3I58_12420</name>
</gene>
<feature type="domain" description="Methyltransferase type 12" evidence="2">
    <location>
        <begin position="80"/>
        <end position="176"/>
    </location>
</feature>
<dbReference type="Gene3D" id="3.40.50.150">
    <property type="entry name" value="Vaccinia Virus protein VP39"/>
    <property type="match status" value="1"/>
</dbReference>
<dbReference type="RefSeq" id="WP_164217610.1">
    <property type="nucleotide sequence ID" value="NZ_JAAGMK010000210.1"/>
</dbReference>
<evidence type="ECO:0000313" key="4">
    <source>
        <dbReference type="EMBL" id="NEB98768.1"/>
    </source>
</evidence>
<accession>A0A6G3SME9</accession>
<keyword evidence="3" id="KW-0808">Transferase</keyword>
<dbReference type="EMBL" id="JAAGMK010000210">
    <property type="protein sequence ID" value="NEB84186.1"/>
    <property type="molecule type" value="Genomic_DNA"/>
</dbReference>
<keyword evidence="3" id="KW-0489">Methyltransferase</keyword>
<comment type="caution">
    <text evidence="3">The sequence shown here is derived from an EMBL/GenBank/DDBJ whole genome shotgun (WGS) entry which is preliminary data.</text>
</comment>
<protein>
    <submittedName>
        <fullName evidence="3">Class I SAM-dependent methyltransferase</fullName>
    </submittedName>
</protein>
<dbReference type="PANTHER" id="PTHR43591">
    <property type="entry name" value="METHYLTRANSFERASE"/>
    <property type="match status" value="1"/>
</dbReference>
<dbReference type="GO" id="GO:0008168">
    <property type="term" value="F:methyltransferase activity"/>
    <property type="evidence" value="ECO:0007669"/>
    <property type="project" value="UniProtKB-KW"/>
</dbReference>
<dbReference type="EMBL" id="JAAGMS010000139">
    <property type="protein sequence ID" value="NEB98768.1"/>
    <property type="molecule type" value="Genomic_DNA"/>
</dbReference>
<sequence length="319" mass="34151">MSSHAGHGHHDAPAPATPVHAHAHAHAHTHGPGGDPATDIDWDVLGPLLEQEAELNAAQYEEAARWIAALPTAPKVRRVLDVGSGPGVVSCLLAEVFPEAEVVAVDATPALLERAKNRARRLGVIDRFQTLEAELPEDFGRLGEADLIWAGNSLHHLGDQRAALAGFAGLLRPGGTVALVEGGLPTRRLPRDIGIGQPGLEARMGAAAATRFEHMRSELPGAKREIEDWSALFAAVGLVPQGTRSFLLDLPAPLSRPARDHVVASITREREVLGDLLTAEDSAVLDRLLDPEDREGLHHRPDVHLLAARTVHLGRRDMS</sequence>
<name>A0A6G3SME9_STRAQ</name>
<dbReference type="InterPro" id="IPR013217">
    <property type="entry name" value="Methyltransf_12"/>
</dbReference>
<reference evidence="3 5" key="1">
    <citation type="submission" date="2020-01" db="EMBL/GenBank/DDBJ databases">
        <title>Insect and environment-associated Actinomycetes.</title>
        <authorList>
            <person name="Currrie C."/>
            <person name="Chevrette M."/>
            <person name="Carlson C."/>
            <person name="Stubbendieck R."/>
            <person name="Wendt-Pienkowski E."/>
        </authorList>
    </citation>
    <scope>NUCLEOTIDE SEQUENCE</scope>
    <source>
        <strain evidence="3">SID505</strain>
        <strain evidence="4 5">SID7903</strain>
    </source>
</reference>
<dbReference type="AlphaFoldDB" id="A0A6G3SME9"/>
<dbReference type="InterPro" id="IPR029063">
    <property type="entry name" value="SAM-dependent_MTases_sf"/>
</dbReference>
<dbReference type="Pfam" id="PF08242">
    <property type="entry name" value="Methyltransf_12"/>
    <property type="match status" value="1"/>
</dbReference>
<evidence type="ECO:0000256" key="1">
    <source>
        <dbReference type="SAM" id="MobiDB-lite"/>
    </source>
</evidence>
<proteinExistence type="predicted"/>
<dbReference type="Proteomes" id="UP000470951">
    <property type="component" value="Unassembled WGS sequence"/>
</dbReference>
<dbReference type="GO" id="GO:0032259">
    <property type="term" value="P:methylation"/>
    <property type="evidence" value="ECO:0007669"/>
    <property type="project" value="UniProtKB-KW"/>
</dbReference>